<dbReference type="AlphaFoldDB" id="A0A7C1ICR2"/>
<comment type="catalytic activity">
    <reaction evidence="8 10 12">
        <text>D-glyceraldehyde 3-phosphate + phosphate + NADP(+) = (2R)-3-phospho-glyceroyl phosphate + NADPH + H(+)</text>
        <dbReference type="Rhea" id="RHEA:10296"/>
        <dbReference type="ChEBI" id="CHEBI:15378"/>
        <dbReference type="ChEBI" id="CHEBI:43474"/>
        <dbReference type="ChEBI" id="CHEBI:57604"/>
        <dbReference type="ChEBI" id="CHEBI:57783"/>
        <dbReference type="ChEBI" id="CHEBI:58349"/>
        <dbReference type="ChEBI" id="CHEBI:59776"/>
        <dbReference type="EC" id="1.2.1.59"/>
    </reaction>
</comment>
<dbReference type="EC" id="1.2.1.59" evidence="10 12"/>
<dbReference type="PROSITE" id="PS00071">
    <property type="entry name" value="GAPDH"/>
    <property type="match status" value="1"/>
</dbReference>
<dbReference type="GO" id="GO:0008839">
    <property type="term" value="F:4-hydroxy-tetrahydrodipicolinate reductase"/>
    <property type="evidence" value="ECO:0007669"/>
    <property type="project" value="InterPro"/>
</dbReference>
<dbReference type="InterPro" id="IPR020828">
    <property type="entry name" value="GlycerAld_3-P_DH_NAD(P)-bd"/>
</dbReference>
<evidence type="ECO:0000256" key="1">
    <source>
        <dbReference type="ARBA" id="ARBA00004869"/>
    </source>
</evidence>
<dbReference type="UniPathway" id="UPA00109">
    <property type="reaction ID" value="UER00184"/>
</dbReference>
<comment type="pathway">
    <text evidence="1 10 12">Carbohydrate degradation; glycolysis; pyruvate from D-glyceraldehyde 3-phosphate: step 1/5.</text>
</comment>
<dbReference type="HAMAP" id="MF_00559">
    <property type="entry name" value="G3P_dehdrog_arch"/>
    <property type="match status" value="1"/>
</dbReference>
<dbReference type="GO" id="GO:0005737">
    <property type="term" value="C:cytoplasm"/>
    <property type="evidence" value="ECO:0007669"/>
    <property type="project" value="UniProtKB-SubCell"/>
</dbReference>
<dbReference type="InterPro" id="IPR036291">
    <property type="entry name" value="NAD(P)-bd_dom_sf"/>
</dbReference>
<dbReference type="SMART" id="SM00846">
    <property type="entry name" value="Gp_dh_N"/>
    <property type="match status" value="1"/>
</dbReference>
<dbReference type="InterPro" id="IPR020831">
    <property type="entry name" value="GlycerAld/Erythrose_P_DH"/>
</dbReference>
<evidence type="ECO:0000256" key="6">
    <source>
        <dbReference type="ARBA" id="ARBA00023027"/>
    </source>
</evidence>
<accession>A0A7C1ICR2</accession>
<dbReference type="NCBIfam" id="TIGR01546">
    <property type="entry name" value="GAPDH-II_archae"/>
    <property type="match status" value="1"/>
</dbReference>
<comment type="subunit">
    <text evidence="3 10 12">Homotetramer.</text>
</comment>
<evidence type="ECO:0000256" key="5">
    <source>
        <dbReference type="ARBA" id="ARBA00023002"/>
    </source>
</evidence>
<dbReference type="NCBIfam" id="NF003251">
    <property type="entry name" value="PRK04207.1"/>
    <property type="match status" value="1"/>
</dbReference>
<feature type="binding site" evidence="10">
    <location>
        <position position="168"/>
    </location>
    <ligand>
        <name>NAD(+)</name>
        <dbReference type="ChEBI" id="CHEBI:57540"/>
    </ligand>
</feature>
<dbReference type="GO" id="GO:0051287">
    <property type="term" value="F:NAD binding"/>
    <property type="evidence" value="ECO:0007669"/>
    <property type="project" value="UniProtKB-UniRule"/>
</dbReference>
<evidence type="ECO:0000256" key="4">
    <source>
        <dbReference type="ARBA" id="ARBA00022857"/>
    </source>
</evidence>
<dbReference type="PIRSF" id="PIRSF000149">
    <property type="entry name" value="GAP_DH"/>
    <property type="match status" value="1"/>
</dbReference>
<dbReference type="GO" id="GO:0050661">
    <property type="term" value="F:NADP binding"/>
    <property type="evidence" value="ECO:0007669"/>
    <property type="project" value="UniProtKB-UniRule"/>
</dbReference>
<evidence type="ECO:0000256" key="3">
    <source>
        <dbReference type="ARBA" id="ARBA00011881"/>
    </source>
</evidence>
<feature type="domain" description="Glyceraldehyde 3-phosphate dehydrogenase NAD(P) binding" evidence="13">
    <location>
        <begin position="3"/>
        <end position="140"/>
    </location>
</feature>
<feature type="binding site" evidence="10">
    <location>
        <position position="110"/>
    </location>
    <ligand>
        <name>NAD(+)</name>
        <dbReference type="ChEBI" id="CHEBI:57540"/>
    </ligand>
</feature>
<comment type="caution">
    <text evidence="14">The sequence shown here is derived from an EMBL/GenBank/DDBJ whole genome shotgun (WGS) entry which is preliminary data.</text>
</comment>
<dbReference type="CDD" id="cd02278">
    <property type="entry name" value="GAPDH_II_N"/>
    <property type="match status" value="1"/>
</dbReference>
<dbReference type="InterPro" id="IPR000846">
    <property type="entry name" value="DapB_N"/>
</dbReference>
<keyword evidence="7 10" id="KW-0324">Glycolysis</keyword>
<protein>
    <recommendedName>
        <fullName evidence="10 12">Glyceraldehyde-3-phosphate dehydrogenase</fullName>
        <shortName evidence="10">GAPDH</shortName>
        <ecNumber evidence="10 12">1.2.1.59</ecNumber>
    </recommendedName>
    <alternativeName>
        <fullName evidence="10">NAD(P)-dependent glyceraldehyde-3-phosphate dehydrogenase</fullName>
    </alternativeName>
</protein>
<evidence type="ECO:0000259" key="13">
    <source>
        <dbReference type="SMART" id="SM00846"/>
    </source>
</evidence>
<evidence type="ECO:0000256" key="7">
    <source>
        <dbReference type="ARBA" id="ARBA00023152"/>
    </source>
</evidence>
<gene>
    <name evidence="10" type="primary">gap</name>
    <name evidence="14" type="ORF">ENO04_00995</name>
</gene>
<proteinExistence type="inferred from homology"/>
<reference evidence="14" key="1">
    <citation type="journal article" date="2020" name="mSystems">
        <title>Genome- and Community-Level Interaction Insights into Carbon Utilization and Element Cycling Functions of Hydrothermarchaeota in Hydrothermal Sediment.</title>
        <authorList>
            <person name="Zhou Z."/>
            <person name="Liu Y."/>
            <person name="Xu W."/>
            <person name="Pan J."/>
            <person name="Luo Z.H."/>
            <person name="Li M."/>
        </authorList>
    </citation>
    <scope>NUCLEOTIDE SEQUENCE [LARGE SCALE GENOMIC DNA]</scope>
    <source>
        <strain evidence="14">SpSt-123</strain>
    </source>
</reference>
<sequence length="341" mass="37370">MKVKVAVNGYGTIGKRVADAVLKQDDMELIGVAKTRPNYEAFVAVQKRIPLYVPSGKEKDFEEKGLRVSGTIEELISRADVVVDATPSGVGAANKELYVKHGVKAIFQGGEKPNVAEVSFSSLCNYDEALGKSYVRVVSCNTTGILRALCTLNRYIGLEKARVFIVRRGADPKERDKGPINSVVLDPPKLPSHHGKDVLTVLRGIDILTAAVAVPTTLMHTHFVHLKLKHNASREDVLSAFSQTRRIMMIDSSILDAKSTSEIIEVARDLGRTRYDIPELIVWLDSITVNGDEVSFIQSVHQEAIVVPENIDAIRAVTSIESTAEASIRKTDESLGIGRWI</sequence>
<keyword evidence="5 10" id="KW-0560">Oxidoreductase</keyword>
<comment type="subcellular location">
    <subcellularLocation>
        <location evidence="10 12">Cytoplasm</location>
    </subcellularLocation>
</comment>
<dbReference type="EMBL" id="DSDY01000035">
    <property type="protein sequence ID" value="HDS10190.1"/>
    <property type="molecule type" value="Genomic_DNA"/>
</dbReference>
<feature type="binding site" evidence="10">
    <location>
        <begin position="139"/>
        <end position="141"/>
    </location>
    <ligand>
        <name>D-glyceraldehyde 3-phosphate</name>
        <dbReference type="ChEBI" id="CHEBI:59776"/>
    </ligand>
</feature>
<evidence type="ECO:0000256" key="2">
    <source>
        <dbReference type="ARBA" id="ARBA00007406"/>
    </source>
</evidence>
<evidence type="ECO:0000256" key="8">
    <source>
        <dbReference type="ARBA" id="ARBA00048067"/>
    </source>
</evidence>
<keyword evidence="10 12" id="KW-0963">Cytoplasm</keyword>
<dbReference type="GO" id="GO:0006096">
    <property type="term" value="P:glycolytic process"/>
    <property type="evidence" value="ECO:0007669"/>
    <property type="project" value="UniProtKB-UniRule"/>
</dbReference>
<feature type="binding site" evidence="10">
    <location>
        <begin position="12"/>
        <end position="13"/>
    </location>
    <ligand>
        <name>NAD(+)</name>
        <dbReference type="ChEBI" id="CHEBI:57540"/>
    </ligand>
</feature>
<evidence type="ECO:0000256" key="10">
    <source>
        <dbReference type="HAMAP-Rule" id="MF_00559"/>
    </source>
</evidence>
<dbReference type="Pfam" id="PF02800">
    <property type="entry name" value="Gp_dh_C"/>
    <property type="match status" value="1"/>
</dbReference>
<dbReference type="InterPro" id="IPR020830">
    <property type="entry name" value="GlycerAld_3-P_DH_AS"/>
</dbReference>
<dbReference type="Gene3D" id="3.40.50.720">
    <property type="entry name" value="NAD(P)-binding Rossmann-like Domain"/>
    <property type="match status" value="1"/>
</dbReference>
<comment type="similarity">
    <text evidence="2 10 12">Belongs to the glyceraldehyde-3-phosphate dehydrogenase family.</text>
</comment>
<dbReference type="SUPFAM" id="SSF55347">
    <property type="entry name" value="Glyceraldehyde-3-phosphate dehydrogenase-like, C-terminal domain"/>
    <property type="match status" value="1"/>
</dbReference>
<dbReference type="Gene3D" id="3.30.360.10">
    <property type="entry name" value="Dihydrodipicolinate Reductase, domain 2"/>
    <property type="match status" value="1"/>
</dbReference>
<evidence type="ECO:0000256" key="11">
    <source>
        <dbReference type="PIRSR" id="PIRSR000149-1"/>
    </source>
</evidence>
<dbReference type="SUPFAM" id="SSF51735">
    <property type="entry name" value="NAD(P)-binding Rossmann-fold domains"/>
    <property type="match status" value="1"/>
</dbReference>
<evidence type="ECO:0000256" key="9">
    <source>
        <dbReference type="ARBA" id="ARBA00048853"/>
    </source>
</evidence>
<dbReference type="GO" id="GO:0004365">
    <property type="term" value="F:glyceraldehyde-3-phosphate dehydrogenase (NAD+) (phosphorylating) activity"/>
    <property type="evidence" value="ECO:0007669"/>
    <property type="project" value="UniProtKB-UniRule"/>
</dbReference>
<dbReference type="InterPro" id="IPR006436">
    <property type="entry name" value="Glyceraldehyde-3-P_DH_2_arc"/>
</dbReference>
<keyword evidence="6 10" id="KW-0520">NAD</keyword>
<dbReference type="Pfam" id="PF01113">
    <property type="entry name" value="DapB_N"/>
    <property type="match status" value="1"/>
</dbReference>
<organism evidence="14">
    <name type="scientific">Fervidicoccus fontis</name>
    <dbReference type="NCBI Taxonomy" id="683846"/>
    <lineage>
        <taxon>Archaea</taxon>
        <taxon>Thermoproteota</taxon>
        <taxon>Thermoprotei</taxon>
        <taxon>Fervidicoccales</taxon>
        <taxon>Fervidicoccaceae</taxon>
        <taxon>Fervidicoccus</taxon>
    </lineage>
</organism>
<dbReference type="CDD" id="cd18127">
    <property type="entry name" value="GAPDH_II_C"/>
    <property type="match status" value="1"/>
</dbReference>
<dbReference type="GO" id="GO:0009089">
    <property type="term" value="P:lysine biosynthetic process via diaminopimelate"/>
    <property type="evidence" value="ECO:0007669"/>
    <property type="project" value="InterPro"/>
</dbReference>
<feature type="binding site" evidence="10">
    <location>
        <begin position="194"/>
        <end position="195"/>
    </location>
    <ligand>
        <name>D-glyceraldehyde 3-phosphate</name>
        <dbReference type="ChEBI" id="CHEBI:59776"/>
    </ligand>
</feature>
<comment type="catalytic activity">
    <reaction evidence="9 10 12">
        <text>D-glyceraldehyde 3-phosphate + phosphate + NAD(+) = (2R)-3-phospho-glyceroyl phosphate + NADH + H(+)</text>
        <dbReference type="Rhea" id="RHEA:10300"/>
        <dbReference type="ChEBI" id="CHEBI:15378"/>
        <dbReference type="ChEBI" id="CHEBI:43474"/>
        <dbReference type="ChEBI" id="CHEBI:57540"/>
        <dbReference type="ChEBI" id="CHEBI:57604"/>
        <dbReference type="ChEBI" id="CHEBI:57945"/>
        <dbReference type="ChEBI" id="CHEBI:59776"/>
        <dbReference type="EC" id="1.2.1.59"/>
    </reaction>
</comment>
<keyword evidence="4 10" id="KW-0521">NADP</keyword>
<dbReference type="InterPro" id="IPR020829">
    <property type="entry name" value="GlycerAld_3-P_DH_cat"/>
</dbReference>
<evidence type="ECO:0000256" key="12">
    <source>
        <dbReference type="RuleBase" id="RU003388"/>
    </source>
</evidence>
<name>A0A7C1ICR2_9CREN</name>
<feature type="active site" description="Nucleophile" evidence="10 11">
    <location>
        <position position="140"/>
    </location>
</feature>
<evidence type="ECO:0000313" key="14">
    <source>
        <dbReference type="EMBL" id="HDS10190.1"/>
    </source>
</evidence>
<feature type="binding site" evidence="10">
    <location>
        <position position="302"/>
    </location>
    <ligand>
        <name>NAD(+)</name>
        <dbReference type="ChEBI" id="CHEBI:57540"/>
    </ligand>
</feature>